<dbReference type="SUPFAM" id="SSF109998">
    <property type="entry name" value="Triger factor/SurA peptide-binding domain-like"/>
    <property type="match status" value="1"/>
</dbReference>
<evidence type="ECO:0000256" key="5">
    <source>
        <dbReference type="ARBA" id="ARBA00023235"/>
    </source>
</evidence>
<proteinExistence type="predicted"/>
<evidence type="ECO:0000256" key="7">
    <source>
        <dbReference type="SAM" id="SignalP"/>
    </source>
</evidence>
<evidence type="ECO:0000259" key="8">
    <source>
        <dbReference type="PROSITE" id="PS50198"/>
    </source>
</evidence>
<keyword evidence="5 6" id="KW-0413">Isomerase</keyword>
<gene>
    <name evidence="9" type="ORF">KBB96_08655</name>
</gene>
<feature type="domain" description="PpiC" evidence="8">
    <location>
        <begin position="183"/>
        <end position="285"/>
    </location>
</feature>
<feature type="chain" id="PRO_5037330982" description="peptidylprolyl isomerase" evidence="7">
    <location>
        <begin position="19"/>
        <end position="333"/>
    </location>
</feature>
<comment type="catalytic activity">
    <reaction evidence="1">
        <text>[protein]-peptidylproline (omega=180) = [protein]-peptidylproline (omega=0)</text>
        <dbReference type="Rhea" id="RHEA:16237"/>
        <dbReference type="Rhea" id="RHEA-COMP:10747"/>
        <dbReference type="Rhea" id="RHEA-COMP:10748"/>
        <dbReference type="ChEBI" id="CHEBI:83833"/>
        <dbReference type="ChEBI" id="CHEBI:83834"/>
        <dbReference type="EC" id="5.2.1.8"/>
    </reaction>
</comment>
<dbReference type="InterPro" id="IPR050245">
    <property type="entry name" value="PrsA_foldase"/>
</dbReference>
<dbReference type="Gene3D" id="3.10.50.40">
    <property type="match status" value="1"/>
</dbReference>
<reference evidence="9" key="1">
    <citation type="submission" date="2021-04" db="EMBL/GenBank/DDBJ databases">
        <title>Luteolibacter sp. 32A isolated from the skin of an Anderson's salamander (Ambystoma andersonii).</title>
        <authorList>
            <person name="Spergser J."/>
            <person name="Busse H.-J."/>
        </authorList>
    </citation>
    <scope>NUCLEOTIDE SEQUENCE</scope>
    <source>
        <strain evidence="9">32A</strain>
    </source>
</reference>
<dbReference type="RefSeq" id="WP_211634292.1">
    <property type="nucleotide sequence ID" value="NZ_CP073100.1"/>
</dbReference>
<organism evidence="9 10">
    <name type="scientific">Luteolibacter ambystomatis</name>
    <dbReference type="NCBI Taxonomy" id="2824561"/>
    <lineage>
        <taxon>Bacteria</taxon>
        <taxon>Pseudomonadati</taxon>
        <taxon>Verrucomicrobiota</taxon>
        <taxon>Verrucomicrobiia</taxon>
        <taxon>Verrucomicrobiales</taxon>
        <taxon>Verrucomicrobiaceae</taxon>
        <taxon>Luteolibacter</taxon>
    </lineage>
</organism>
<keyword evidence="4 6" id="KW-0697">Rotamase</keyword>
<dbReference type="GO" id="GO:0003755">
    <property type="term" value="F:peptidyl-prolyl cis-trans isomerase activity"/>
    <property type="evidence" value="ECO:0007669"/>
    <property type="project" value="UniProtKB-KW"/>
</dbReference>
<dbReference type="SUPFAM" id="SSF54534">
    <property type="entry name" value="FKBP-like"/>
    <property type="match status" value="1"/>
</dbReference>
<dbReference type="PANTHER" id="PTHR47245">
    <property type="entry name" value="PEPTIDYLPROLYL ISOMERASE"/>
    <property type="match status" value="1"/>
</dbReference>
<dbReference type="InterPro" id="IPR046357">
    <property type="entry name" value="PPIase_dom_sf"/>
</dbReference>
<sequence length="333" mass="37455">MKLRSFFALLLAASAALGEPVPVGGPIEVNGIAAKVNGRVITKSKVSVMLAPAYAQLAAQFPRRGPEFEKRLKEARDKVLDQLIDNEIILDEFKVMGASLKTQYIDDDIAKLVREKYNGKKELFNEDLRKNRLTMDGFREITRERLTVQAMRAQHFSEAPPPLPNEIQKEYNELKASFRDVTKDVITFQMIFIPMADPEHPESTPDTQLNIAEDVMSKVQAGQDFAELAKTYSKDAFAATGGTRENVPRTDLSPAFSAILFEIEPGKATGPLQDPQGFSIVKVIKKELGPSEPLSNPKVRDLIEEAVRRKKTEGEYKRWIESKRKRAIIDRKI</sequence>
<dbReference type="AlphaFoldDB" id="A0A975J2P4"/>
<protein>
    <recommendedName>
        <fullName evidence="2">peptidylprolyl isomerase</fullName>
        <ecNumber evidence="2">5.2.1.8</ecNumber>
    </recommendedName>
</protein>
<dbReference type="EC" id="5.2.1.8" evidence="2"/>
<dbReference type="InterPro" id="IPR000297">
    <property type="entry name" value="PPIase_PpiC"/>
</dbReference>
<dbReference type="Pfam" id="PF13624">
    <property type="entry name" value="SurA_N_3"/>
    <property type="match status" value="1"/>
</dbReference>
<evidence type="ECO:0000256" key="4">
    <source>
        <dbReference type="ARBA" id="ARBA00023110"/>
    </source>
</evidence>
<dbReference type="InterPro" id="IPR027304">
    <property type="entry name" value="Trigger_fact/SurA_dom_sf"/>
</dbReference>
<dbReference type="Gene3D" id="1.10.4030.10">
    <property type="entry name" value="Porin chaperone SurA, peptide-binding domain"/>
    <property type="match status" value="1"/>
</dbReference>
<dbReference type="EMBL" id="CP073100">
    <property type="protein sequence ID" value="QUE52948.1"/>
    <property type="molecule type" value="Genomic_DNA"/>
</dbReference>
<dbReference type="PANTHER" id="PTHR47245:SF1">
    <property type="entry name" value="FOLDASE PROTEIN PRSA"/>
    <property type="match status" value="1"/>
</dbReference>
<name>A0A975J2P4_9BACT</name>
<evidence type="ECO:0000256" key="3">
    <source>
        <dbReference type="ARBA" id="ARBA00022729"/>
    </source>
</evidence>
<feature type="signal peptide" evidence="7">
    <location>
        <begin position="1"/>
        <end position="18"/>
    </location>
</feature>
<evidence type="ECO:0000313" key="10">
    <source>
        <dbReference type="Proteomes" id="UP000676169"/>
    </source>
</evidence>
<evidence type="ECO:0000256" key="2">
    <source>
        <dbReference type="ARBA" id="ARBA00013194"/>
    </source>
</evidence>
<evidence type="ECO:0000313" key="9">
    <source>
        <dbReference type="EMBL" id="QUE52948.1"/>
    </source>
</evidence>
<dbReference type="KEGG" id="lamb:KBB96_08655"/>
<keyword evidence="10" id="KW-1185">Reference proteome</keyword>
<dbReference type="PROSITE" id="PS50198">
    <property type="entry name" value="PPIC_PPIASE_2"/>
    <property type="match status" value="1"/>
</dbReference>
<keyword evidence="3 7" id="KW-0732">Signal</keyword>
<dbReference type="Pfam" id="PF00639">
    <property type="entry name" value="Rotamase"/>
    <property type="match status" value="1"/>
</dbReference>
<accession>A0A975J2P4</accession>
<evidence type="ECO:0000256" key="1">
    <source>
        <dbReference type="ARBA" id="ARBA00000971"/>
    </source>
</evidence>
<evidence type="ECO:0000256" key="6">
    <source>
        <dbReference type="PROSITE-ProRule" id="PRU00278"/>
    </source>
</evidence>
<dbReference type="Proteomes" id="UP000676169">
    <property type="component" value="Chromosome"/>
</dbReference>